<evidence type="ECO:0000256" key="6">
    <source>
        <dbReference type="ARBA" id="ARBA00023012"/>
    </source>
</evidence>
<dbReference type="Pfam" id="PF00571">
    <property type="entry name" value="CBS"/>
    <property type="match status" value="2"/>
</dbReference>
<evidence type="ECO:0000313" key="13">
    <source>
        <dbReference type="Proteomes" id="UP000658514"/>
    </source>
</evidence>
<feature type="domain" description="PAC" evidence="10">
    <location>
        <begin position="884"/>
        <end position="936"/>
    </location>
</feature>
<gene>
    <name evidence="12" type="ORF">H6G24_10515</name>
</gene>
<evidence type="ECO:0000256" key="7">
    <source>
        <dbReference type="PROSITE-ProRule" id="PRU00703"/>
    </source>
</evidence>
<keyword evidence="13" id="KW-1185">Reference proteome</keyword>
<dbReference type="EMBL" id="JACJQH010000013">
    <property type="protein sequence ID" value="MBD2195923.1"/>
    <property type="molecule type" value="Genomic_DNA"/>
</dbReference>
<keyword evidence="4" id="KW-0808">Transferase</keyword>
<dbReference type="SUPFAM" id="SSF55785">
    <property type="entry name" value="PYP-like sensor domain (PAS domain)"/>
    <property type="match status" value="8"/>
</dbReference>
<dbReference type="SMART" id="SM00091">
    <property type="entry name" value="PAS"/>
    <property type="match status" value="7"/>
</dbReference>
<keyword evidence="5" id="KW-0418">Kinase</keyword>
<dbReference type="InterPro" id="IPR036890">
    <property type="entry name" value="HATPase_C_sf"/>
</dbReference>
<dbReference type="Pfam" id="PF08447">
    <property type="entry name" value="PAS_3"/>
    <property type="match status" value="6"/>
</dbReference>
<dbReference type="InterPro" id="IPR046342">
    <property type="entry name" value="CBS_dom_sf"/>
</dbReference>
<feature type="domain" description="PAC" evidence="10">
    <location>
        <begin position="230"/>
        <end position="283"/>
    </location>
</feature>
<dbReference type="InterPro" id="IPR004358">
    <property type="entry name" value="Sig_transdc_His_kin-like_C"/>
</dbReference>
<sequence>MPPFSQTQFIQKRAITLALETSVEFAVQMMSQECISYVLVVEQNQILGIFTTQELVKAIASGLNLTVTTLADVMTGNVMTVKESELGNIYSVISLLQEQQLSHLPVLDAQGQLLGVITHQSIQQALPQKIARYEQLVEIQHQQQAQTAAALRESEERLQLALAASGDGLWDWNLLTGEVYLSDRWCEMLGYRADELYHNLSTWEQLIHPDDRSWVMNVLQSHLQDSSIPYSFEYQMQTKSGEWKWIANHGKVVMWDNCGQPLRMIGIHRDISDRKRAELALQEREAFLRGIGDRVPNGYIYQLVQELDGSNRFYYVSAGVEQTNGLKPEAILADSSLLFNIIIPDDIPYMLQKQQESVDNMSVFDIQVREYSPEGDIRWVRVCSSPRRMDDGRICWDGIRFDITDLKNTEETLRKSKALLTEAQKVAKIGNWEFDLRTQKITWTEELFHIFDRDPALGEPNYEDLLELYHPESAARLHQAVEISITIGESYKLILRRNTPPGTPPCYIEGTGQAEFNADGQVIRIYGTAQDITERFLAQKALQEQEKFLRSIYNGVEQCIFVVDILEDNDFRFAGLNPLAERLSGISSLEIQGKTPENIFPAEIALSIRQHYQACIAAGKTISYEECLPFQGEDTWWITSLTPLFNEQSRVYRIIGSSIEISDRKQAEEKLRQAELRYRNLLEQIPGVVYTAPITATAEFAYISPQINQLLQIPAEEWVAGHLNTWSNYVYPDDRDRVKNSFEHTIKTGEPLLAEYRMLTRDGQIIWVRDQASLVIAPDGKTPILQGIAFNISDRKKLELALRASEIRLQSILTTANASIVSFRAFANYDWEYEYQSIGSESLFGYSPEEIISDKQLWMSQVFAEDRDTIFYPLFADIFAERTTNVEYRFHHKDGSLRWISGTYTSHRDEAADCWIVTGVSVDISDRKRLELALQTSEKRLNNILSTASASIFSFRMTSSQEWEYEYQSRASEIIFGYTPEELLADKMLWLSRVFPEDREKVRYSRFLQSISEGACIIEYRFRHKDGSLRWISTTYSAYRQETGDGWVVIGVSIDISDRKRAEEAVRQNETLFRTLSDSAPIGIFRTDAQGKNIYTNPRFQTICGLSFAESLGDRWMQFIHPEDLAEFLPRLQALTTANQEFCTEIRYILRDATWRFCRITIVPLLADSNELMGYVGTIEDITESRAIETMKKEFISIVSHELRTPLASIRGALGLLSSGVLKTQPETAQQMLDIAYSDTERLVRLVNDILDLEHLESNKFNLVKQWCDTATILRQSVEAVKPLATENDVSLVMVPNSVQIWVDSDRIVQTLVNLIGNAIKFSPINSQVTVIVEELSDRVLFKVQDQGRGIPETMLESIFGRFQQVDASDSRQKGGTGLGLAICRGIVQQHGGKIWVESALGKGSTFYFTIPKFDER</sequence>
<dbReference type="SUPFAM" id="SSF47384">
    <property type="entry name" value="Homodimeric domain of signal transducing histidine kinase"/>
    <property type="match status" value="1"/>
</dbReference>
<dbReference type="InterPro" id="IPR013656">
    <property type="entry name" value="PAS_4"/>
</dbReference>
<feature type="domain" description="PAC" evidence="10">
    <location>
        <begin position="1016"/>
        <end position="1068"/>
    </location>
</feature>
<proteinExistence type="predicted"/>
<feature type="domain" description="PAC" evidence="10">
    <location>
        <begin position="752"/>
        <end position="804"/>
    </location>
</feature>
<dbReference type="PROSITE" id="PS51371">
    <property type="entry name" value="CBS"/>
    <property type="match status" value="2"/>
</dbReference>
<dbReference type="InterPro" id="IPR036097">
    <property type="entry name" value="HisK_dim/P_sf"/>
</dbReference>
<feature type="domain" description="PAS" evidence="9">
    <location>
        <begin position="1069"/>
        <end position="1139"/>
    </location>
</feature>
<dbReference type="InterPro" id="IPR013655">
    <property type="entry name" value="PAS_fold_3"/>
</dbReference>
<evidence type="ECO:0000256" key="5">
    <source>
        <dbReference type="ARBA" id="ARBA00022777"/>
    </source>
</evidence>
<evidence type="ECO:0000259" key="11">
    <source>
        <dbReference type="PROSITE" id="PS51371"/>
    </source>
</evidence>
<feature type="domain" description="PAS" evidence="9">
    <location>
        <begin position="674"/>
        <end position="749"/>
    </location>
</feature>
<evidence type="ECO:0000259" key="9">
    <source>
        <dbReference type="PROSITE" id="PS50112"/>
    </source>
</evidence>
<dbReference type="Proteomes" id="UP000658514">
    <property type="component" value="Unassembled WGS sequence"/>
</dbReference>
<evidence type="ECO:0000259" key="10">
    <source>
        <dbReference type="PROSITE" id="PS50113"/>
    </source>
</evidence>
<keyword evidence="6" id="KW-0902">Two-component regulatory system</keyword>
<comment type="caution">
    <text evidence="12">The sequence shown here is derived from an EMBL/GenBank/DDBJ whole genome shotgun (WGS) entry which is preliminary data.</text>
</comment>
<dbReference type="Gene3D" id="1.10.287.130">
    <property type="match status" value="1"/>
</dbReference>
<dbReference type="InterPro" id="IPR035965">
    <property type="entry name" value="PAS-like_dom_sf"/>
</dbReference>
<dbReference type="SMART" id="SM00086">
    <property type="entry name" value="PAC"/>
    <property type="match status" value="8"/>
</dbReference>
<feature type="domain" description="PAS" evidence="9">
    <location>
        <begin position="154"/>
        <end position="226"/>
    </location>
</feature>
<dbReference type="Gene3D" id="2.10.70.100">
    <property type="match status" value="1"/>
</dbReference>
<dbReference type="Gene3D" id="3.30.565.10">
    <property type="entry name" value="Histidine kinase-like ATPase, C-terminal domain"/>
    <property type="match status" value="1"/>
</dbReference>
<evidence type="ECO:0000256" key="2">
    <source>
        <dbReference type="ARBA" id="ARBA00012438"/>
    </source>
</evidence>
<dbReference type="InterPro" id="IPR001610">
    <property type="entry name" value="PAC"/>
</dbReference>
<dbReference type="PANTHER" id="PTHR43304:SF1">
    <property type="entry name" value="PAC DOMAIN-CONTAINING PROTEIN"/>
    <property type="match status" value="1"/>
</dbReference>
<evidence type="ECO:0000256" key="3">
    <source>
        <dbReference type="ARBA" id="ARBA00022553"/>
    </source>
</evidence>
<dbReference type="InterPro" id="IPR000014">
    <property type="entry name" value="PAS"/>
</dbReference>
<dbReference type="SMART" id="SM00388">
    <property type="entry name" value="HisKA"/>
    <property type="match status" value="1"/>
</dbReference>
<name>A0ABR8A9G0_9CYAN</name>
<feature type="domain" description="PAS" evidence="9">
    <location>
        <begin position="307"/>
        <end position="361"/>
    </location>
</feature>
<feature type="domain" description="Histidine kinase" evidence="8">
    <location>
        <begin position="1198"/>
        <end position="1415"/>
    </location>
</feature>
<dbReference type="InterPro" id="IPR000700">
    <property type="entry name" value="PAS-assoc_C"/>
</dbReference>
<dbReference type="Gene3D" id="3.30.450.20">
    <property type="entry name" value="PAS domain"/>
    <property type="match status" value="8"/>
</dbReference>
<dbReference type="SMART" id="SM00387">
    <property type="entry name" value="HATPase_c"/>
    <property type="match status" value="1"/>
</dbReference>
<feature type="domain" description="PAC" evidence="10">
    <location>
        <begin position="489"/>
        <end position="544"/>
    </location>
</feature>
<accession>A0ABR8A9G0</accession>
<dbReference type="PROSITE" id="PS50109">
    <property type="entry name" value="HIS_KIN"/>
    <property type="match status" value="1"/>
</dbReference>
<dbReference type="PRINTS" id="PR00344">
    <property type="entry name" value="BCTRLSENSOR"/>
</dbReference>
<dbReference type="InterPro" id="IPR052162">
    <property type="entry name" value="Sensor_kinase/Photoreceptor"/>
</dbReference>
<dbReference type="NCBIfam" id="TIGR00229">
    <property type="entry name" value="sensory_box"/>
    <property type="match status" value="7"/>
</dbReference>
<dbReference type="SUPFAM" id="SSF54631">
    <property type="entry name" value="CBS-domain pair"/>
    <property type="match status" value="1"/>
</dbReference>
<evidence type="ECO:0000256" key="4">
    <source>
        <dbReference type="ARBA" id="ARBA00022679"/>
    </source>
</evidence>
<dbReference type="PANTHER" id="PTHR43304">
    <property type="entry name" value="PHYTOCHROME-LIKE PROTEIN CPH1"/>
    <property type="match status" value="1"/>
</dbReference>
<feature type="domain" description="CBS" evidence="11">
    <location>
        <begin position="10"/>
        <end position="65"/>
    </location>
</feature>
<dbReference type="EC" id="2.7.13.3" evidence="2"/>
<evidence type="ECO:0000313" key="12">
    <source>
        <dbReference type="EMBL" id="MBD2195923.1"/>
    </source>
</evidence>
<evidence type="ECO:0000256" key="1">
    <source>
        <dbReference type="ARBA" id="ARBA00000085"/>
    </source>
</evidence>
<evidence type="ECO:0000259" key="8">
    <source>
        <dbReference type="PROSITE" id="PS50109"/>
    </source>
</evidence>
<dbReference type="InterPro" id="IPR005467">
    <property type="entry name" value="His_kinase_dom"/>
</dbReference>
<feature type="domain" description="PAC" evidence="10">
    <location>
        <begin position="364"/>
        <end position="415"/>
    </location>
</feature>
<dbReference type="InterPro" id="IPR003661">
    <property type="entry name" value="HisK_dim/P_dom"/>
</dbReference>
<dbReference type="Gene3D" id="3.10.580.10">
    <property type="entry name" value="CBS-domain"/>
    <property type="match status" value="1"/>
</dbReference>
<feature type="domain" description="PAS" evidence="9">
    <location>
        <begin position="937"/>
        <end position="1015"/>
    </location>
</feature>
<dbReference type="Pfam" id="PF00512">
    <property type="entry name" value="HisKA"/>
    <property type="match status" value="1"/>
</dbReference>
<comment type="catalytic activity">
    <reaction evidence="1">
        <text>ATP + protein L-histidine = ADP + protein N-phospho-L-histidine.</text>
        <dbReference type="EC" id="2.7.13.3"/>
    </reaction>
</comment>
<keyword evidence="3" id="KW-0597">Phosphoprotein</keyword>
<dbReference type="CDD" id="cd00082">
    <property type="entry name" value="HisKA"/>
    <property type="match status" value="1"/>
</dbReference>
<dbReference type="InterPro" id="IPR000644">
    <property type="entry name" value="CBS_dom"/>
</dbReference>
<dbReference type="RefSeq" id="WP_190547731.1">
    <property type="nucleotide sequence ID" value="NZ_CAWPNO010000035.1"/>
</dbReference>
<feature type="domain" description="PAC" evidence="10">
    <location>
        <begin position="620"/>
        <end position="673"/>
    </location>
</feature>
<dbReference type="Pfam" id="PF08448">
    <property type="entry name" value="PAS_4"/>
    <property type="match status" value="2"/>
</dbReference>
<dbReference type="Pfam" id="PF02518">
    <property type="entry name" value="HATPase_c"/>
    <property type="match status" value="1"/>
</dbReference>
<protein>
    <recommendedName>
        <fullName evidence="2">histidine kinase</fullName>
        <ecNumber evidence="2">2.7.13.3</ecNumber>
    </recommendedName>
</protein>
<dbReference type="PROSITE" id="PS50113">
    <property type="entry name" value="PAC"/>
    <property type="match status" value="8"/>
</dbReference>
<dbReference type="CDD" id="cd16922">
    <property type="entry name" value="HATPase_EvgS-ArcB-TorS-like"/>
    <property type="match status" value="1"/>
</dbReference>
<feature type="domain" description="PAC" evidence="10">
    <location>
        <begin position="1142"/>
        <end position="1194"/>
    </location>
</feature>
<feature type="domain" description="CBS" evidence="11">
    <location>
        <begin position="74"/>
        <end position="132"/>
    </location>
</feature>
<reference evidence="12 13" key="1">
    <citation type="journal article" date="2020" name="ISME J.">
        <title>Comparative genomics reveals insights into cyanobacterial evolution and habitat adaptation.</title>
        <authorList>
            <person name="Chen M.Y."/>
            <person name="Teng W.K."/>
            <person name="Zhao L."/>
            <person name="Hu C.X."/>
            <person name="Zhou Y.K."/>
            <person name="Han B.P."/>
            <person name="Song L.R."/>
            <person name="Shu W.S."/>
        </authorList>
    </citation>
    <scope>NUCLEOTIDE SEQUENCE [LARGE SCALE GENOMIC DNA]</scope>
    <source>
        <strain evidence="12 13">FACHB-288</strain>
    </source>
</reference>
<dbReference type="PROSITE" id="PS50112">
    <property type="entry name" value="PAS"/>
    <property type="match status" value="5"/>
</dbReference>
<dbReference type="SMART" id="SM00116">
    <property type="entry name" value="CBS"/>
    <property type="match status" value="2"/>
</dbReference>
<dbReference type="SUPFAM" id="SSF55874">
    <property type="entry name" value="ATPase domain of HSP90 chaperone/DNA topoisomerase II/histidine kinase"/>
    <property type="match status" value="1"/>
</dbReference>
<keyword evidence="7" id="KW-0129">CBS domain</keyword>
<dbReference type="InterPro" id="IPR003594">
    <property type="entry name" value="HATPase_dom"/>
</dbReference>
<dbReference type="CDD" id="cd00130">
    <property type="entry name" value="PAS"/>
    <property type="match status" value="7"/>
</dbReference>
<organism evidence="12 13">
    <name type="scientific">Calothrix parietina FACHB-288</name>
    <dbReference type="NCBI Taxonomy" id="2692896"/>
    <lineage>
        <taxon>Bacteria</taxon>
        <taxon>Bacillati</taxon>
        <taxon>Cyanobacteriota</taxon>
        <taxon>Cyanophyceae</taxon>
        <taxon>Nostocales</taxon>
        <taxon>Calotrichaceae</taxon>
        <taxon>Calothrix</taxon>
    </lineage>
</organism>